<feature type="transmembrane region" description="Helical" evidence="1">
    <location>
        <begin position="135"/>
        <end position="157"/>
    </location>
</feature>
<dbReference type="PANTHER" id="PTHR35342:SF5">
    <property type="entry name" value="TRICARBOXYLIC TRANSPORT PROTEIN"/>
    <property type="match status" value="1"/>
</dbReference>
<feature type="transmembrane region" description="Helical" evidence="1">
    <location>
        <begin position="206"/>
        <end position="233"/>
    </location>
</feature>
<keyword evidence="4" id="KW-1185">Reference proteome</keyword>
<keyword evidence="1" id="KW-1133">Transmembrane helix</keyword>
<keyword evidence="1" id="KW-0812">Transmembrane</keyword>
<reference evidence="3 4" key="1">
    <citation type="submission" date="2020-06" db="EMBL/GenBank/DDBJ databases">
        <title>Rhizobium sp.nov. isolated from the tomato plant.</title>
        <authorList>
            <person name="Thin K.K."/>
            <person name="Zhang X."/>
            <person name="He S."/>
        </authorList>
    </citation>
    <scope>NUCLEOTIDE SEQUENCE [LARGE SCALE GENOMIC DNA]</scope>
    <source>
        <strain evidence="3 4">DBTS2</strain>
    </source>
</reference>
<dbReference type="InterPro" id="IPR002823">
    <property type="entry name" value="DUF112_TM"/>
</dbReference>
<dbReference type="PANTHER" id="PTHR35342">
    <property type="entry name" value="TRICARBOXYLIC TRANSPORT PROTEIN"/>
    <property type="match status" value="1"/>
</dbReference>
<keyword evidence="1" id="KW-0472">Membrane</keyword>
<feature type="transmembrane region" description="Helical" evidence="1">
    <location>
        <begin position="254"/>
        <end position="282"/>
    </location>
</feature>
<feature type="transmembrane region" description="Helical" evidence="1">
    <location>
        <begin position="169"/>
        <end position="186"/>
    </location>
</feature>
<feature type="transmembrane region" description="Helical" evidence="1">
    <location>
        <begin position="47"/>
        <end position="68"/>
    </location>
</feature>
<proteinExistence type="predicted"/>
<sequence length="500" mass="51970">METLVNLVDGFSYALTPVNLFYCFFGVALGTFVGVLPGIGSMAAISILLPITFYLEPTTALVMLAGIYYGGEYGGSTASILLRLPGSASSAVACLDGYPMAKQGRAGPALCMTSLASFAGGAVGIALMAACSPLLAQFALSFGPADYFAVMVLGLLASAAVTQGSPVKGVVMICLGVALGCVGTDTGSGLQRYTFGVPELFDGIDLVAIAMGLFGLSEVISSITQLRGGTVLAKVRLRDMVPTRKDVTNSVTPIARGSVIGCILGVLPGTGPTIAAFLSYAVEKRVSKTPKRFGHGAIEGVTAPEAANNAAAQTSFIPTLTLGIPGSATMALILGALMIHGITPGPNLMASHPEMFWGLVASFVIGNALLLLLNIPLIGLWVSLLRIPYSILYPAVIALICIGVYSLNYNTFDVLTVLVLGCAGYGMRLLGFEPAPLLMGFILGPLMEQYFRRAMLLSQGDVSVFIDRPISATVLFVSFAILVMVGVAKVRNRRKIAAVD</sequence>
<dbReference type="Pfam" id="PF01970">
    <property type="entry name" value="TctA"/>
    <property type="match status" value="1"/>
</dbReference>
<gene>
    <name evidence="3" type="ORF">HV823_20470</name>
</gene>
<feature type="transmembrane region" description="Helical" evidence="1">
    <location>
        <begin position="322"/>
        <end position="343"/>
    </location>
</feature>
<evidence type="ECO:0000259" key="2">
    <source>
        <dbReference type="Pfam" id="PF01970"/>
    </source>
</evidence>
<feature type="transmembrane region" description="Helical" evidence="1">
    <location>
        <begin position="355"/>
        <end position="381"/>
    </location>
</feature>
<dbReference type="EMBL" id="JABXYK010000015">
    <property type="protein sequence ID" value="NVP57632.1"/>
    <property type="molecule type" value="Genomic_DNA"/>
</dbReference>
<feature type="domain" description="DUF112" evidence="2">
    <location>
        <begin position="20"/>
        <end position="438"/>
    </location>
</feature>
<organism evidence="3 4">
    <name type="scientific">Mycoplana rhizolycopersici</name>
    <dbReference type="NCBI Taxonomy" id="2746702"/>
    <lineage>
        <taxon>Bacteria</taxon>
        <taxon>Pseudomonadati</taxon>
        <taxon>Pseudomonadota</taxon>
        <taxon>Alphaproteobacteria</taxon>
        <taxon>Hyphomicrobiales</taxon>
        <taxon>Rhizobiaceae</taxon>
        <taxon>Mycoplana</taxon>
    </lineage>
</organism>
<feature type="transmembrane region" description="Helical" evidence="1">
    <location>
        <begin position="470"/>
        <end position="488"/>
    </location>
</feature>
<protein>
    <submittedName>
        <fullName evidence="3">Tripartite tricarboxylate transporter permease</fullName>
    </submittedName>
</protein>
<evidence type="ECO:0000313" key="4">
    <source>
        <dbReference type="Proteomes" id="UP000659172"/>
    </source>
</evidence>
<comment type="caution">
    <text evidence="3">The sequence shown here is derived from an EMBL/GenBank/DDBJ whole genome shotgun (WGS) entry which is preliminary data.</text>
</comment>
<feature type="transmembrane region" description="Helical" evidence="1">
    <location>
        <begin position="20"/>
        <end position="40"/>
    </location>
</feature>
<dbReference type="Proteomes" id="UP000659172">
    <property type="component" value="Unassembled WGS sequence"/>
</dbReference>
<name>A0ABX2QL53_9HYPH</name>
<accession>A0ABX2QL53</accession>
<dbReference type="RefSeq" id="WP_176951596.1">
    <property type="nucleotide sequence ID" value="NZ_JABXYK010000015.1"/>
</dbReference>
<evidence type="ECO:0000313" key="3">
    <source>
        <dbReference type="EMBL" id="NVP57632.1"/>
    </source>
</evidence>
<evidence type="ECO:0000256" key="1">
    <source>
        <dbReference type="SAM" id="Phobius"/>
    </source>
</evidence>
<feature type="transmembrane region" description="Helical" evidence="1">
    <location>
        <begin position="110"/>
        <end position="129"/>
    </location>
</feature>
<feature type="transmembrane region" description="Helical" evidence="1">
    <location>
        <begin position="387"/>
        <end position="407"/>
    </location>
</feature>